<dbReference type="GO" id="GO:0008270">
    <property type="term" value="F:zinc ion binding"/>
    <property type="evidence" value="ECO:0007669"/>
    <property type="project" value="UniProtKB-KW"/>
</dbReference>
<keyword evidence="1" id="KW-0479">Metal-binding</keyword>
<evidence type="ECO:0000259" key="5">
    <source>
        <dbReference type="PROSITE" id="PS50199"/>
    </source>
</evidence>
<evidence type="ECO:0000256" key="1">
    <source>
        <dbReference type="ARBA" id="ARBA00022723"/>
    </source>
</evidence>
<organism evidence="6 7">
    <name type="scientific">Dioscorea zingiberensis</name>
    <dbReference type="NCBI Taxonomy" id="325984"/>
    <lineage>
        <taxon>Eukaryota</taxon>
        <taxon>Viridiplantae</taxon>
        <taxon>Streptophyta</taxon>
        <taxon>Embryophyta</taxon>
        <taxon>Tracheophyta</taxon>
        <taxon>Spermatophyta</taxon>
        <taxon>Magnoliopsida</taxon>
        <taxon>Liliopsida</taxon>
        <taxon>Dioscoreales</taxon>
        <taxon>Dioscoreaceae</taxon>
        <taxon>Dioscorea</taxon>
    </lineage>
</organism>
<sequence>MAASRLSHFSSFISHPLRFRPSSISRLRFPPKTPSLSWPQFYATSSAVAVDGPATAPHPWPEWERFLDKLKSKGFFDRNLSAGDGEEGVAAASDEASMDLHRVKAACLGFARERFDIFKSLSKEDIQTIVERGCPNLYRKAVNSAKRLRAYLRIDEGDVCSACNLRGSCDRAYIISKEDEVARTVDIMRILLSYAVDPLALSGKEKPSEKNIEESARNLLSELFKLSDTIPDPSLPRPATGSSIPKNLAAPRETSWNMSKKFGGAQNVEMKRGDWLCPNCNFLNFARNVRCLQCKEDGPNRVNQGGAEMKLGDWTCPACQFMNFSRNKKCFRCQGQRPKRELNPGDWECPSCEFINFRRNDVCLKCNCDRPEDEGQAMGNVWRRPKNRYEENSVVFGNDEDEDLNSDILGTSRRV</sequence>
<keyword evidence="3" id="KW-0862">Zinc</keyword>
<gene>
    <name evidence="6" type="ORF">J5N97_005544</name>
</gene>
<evidence type="ECO:0000256" key="2">
    <source>
        <dbReference type="ARBA" id="ARBA00022771"/>
    </source>
</evidence>
<dbReference type="PROSITE" id="PS01358">
    <property type="entry name" value="ZF_RANBP2_1"/>
    <property type="match status" value="2"/>
</dbReference>
<evidence type="ECO:0000313" key="6">
    <source>
        <dbReference type="EMBL" id="KAJ0987188.1"/>
    </source>
</evidence>
<dbReference type="GO" id="GO:0003729">
    <property type="term" value="F:mRNA binding"/>
    <property type="evidence" value="ECO:0007669"/>
    <property type="project" value="TreeGrafter"/>
</dbReference>
<reference evidence="6" key="1">
    <citation type="submission" date="2021-03" db="EMBL/GenBank/DDBJ databases">
        <authorList>
            <person name="Li Z."/>
            <person name="Yang C."/>
        </authorList>
    </citation>
    <scope>NUCLEOTIDE SEQUENCE</scope>
    <source>
        <strain evidence="6">Dzin_1.0</strain>
        <tissue evidence="6">Leaf</tissue>
    </source>
</reference>
<feature type="domain" description="RanBP2-type" evidence="5">
    <location>
        <begin position="343"/>
        <end position="372"/>
    </location>
</feature>
<dbReference type="InterPro" id="IPR036443">
    <property type="entry name" value="Znf_RanBP2_sf"/>
</dbReference>
<name>A0A9D5DAG3_9LILI</name>
<dbReference type="PANTHER" id="PTHR23111:SF40">
    <property type="entry name" value="RNA-BINDING PROTEIN INVOLVED IN HETEROCHROMATIN ASSEMBLY-RELATED"/>
    <property type="match status" value="1"/>
</dbReference>
<protein>
    <recommendedName>
        <fullName evidence="5">RanBP2-type domain-containing protein</fullName>
    </recommendedName>
</protein>
<feature type="domain" description="RanBP2-type" evidence="5">
    <location>
        <begin position="271"/>
        <end position="300"/>
    </location>
</feature>
<evidence type="ECO:0000256" key="4">
    <source>
        <dbReference type="PROSITE-ProRule" id="PRU00322"/>
    </source>
</evidence>
<accession>A0A9D5DAG3</accession>
<dbReference type="PROSITE" id="PS50199">
    <property type="entry name" value="ZF_RANBP2_2"/>
    <property type="match status" value="3"/>
</dbReference>
<dbReference type="SUPFAM" id="SSF90209">
    <property type="entry name" value="Ran binding protein zinc finger-like"/>
    <property type="match status" value="3"/>
</dbReference>
<keyword evidence="7" id="KW-1185">Reference proteome</keyword>
<dbReference type="GO" id="GO:0005737">
    <property type="term" value="C:cytoplasm"/>
    <property type="evidence" value="ECO:0007669"/>
    <property type="project" value="TreeGrafter"/>
</dbReference>
<dbReference type="EMBL" id="JAGGNH010000001">
    <property type="protein sequence ID" value="KAJ0987188.1"/>
    <property type="molecule type" value="Genomic_DNA"/>
</dbReference>
<dbReference type="OrthoDB" id="448399at2759"/>
<dbReference type="Proteomes" id="UP001085076">
    <property type="component" value="Miscellaneous, Linkage group lg01"/>
</dbReference>
<dbReference type="Gene3D" id="4.10.1060.10">
    <property type="entry name" value="Zinc finger, RanBP2-type"/>
    <property type="match status" value="3"/>
</dbReference>
<comment type="caution">
    <text evidence="6">The sequence shown here is derived from an EMBL/GenBank/DDBJ whole genome shotgun (WGS) entry which is preliminary data.</text>
</comment>
<dbReference type="AlphaFoldDB" id="A0A9D5DAG3"/>
<feature type="domain" description="RanBP2-type" evidence="5">
    <location>
        <begin position="310"/>
        <end position="339"/>
    </location>
</feature>
<dbReference type="SMART" id="SM00547">
    <property type="entry name" value="ZnF_RBZ"/>
    <property type="match status" value="3"/>
</dbReference>
<dbReference type="PANTHER" id="PTHR23111">
    <property type="entry name" value="ZINC FINGER PROTEIN"/>
    <property type="match status" value="1"/>
</dbReference>
<proteinExistence type="predicted"/>
<reference evidence="6" key="2">
    <citation type="journal article" date="2022" name="Hortic Res">
        <title>The genome of Dioscorea zingiberensis sheds light on the biosynthesis, origin and evolution of the medicinally important diosgenin saponins.</title>
        <authorList>
            <person name="Li Y."/>
            <person name="Tan C."/>
            <person name="Li Z."/>
            <person name="Guo J."/>
            <person name="Li S."/>
            <person name="Chen X."/>
            <person name="Wang C."/>
            <person name="Dai X."/>
            <person name="Yang H."/>
            <person name="Song W."/>
            <person name="Hou L."/>
            <person name="Xu J."/>
            <person name="Tong Z."/>
            <person name="Xu A."/>
            <person name="Yuan X."/>
            <person name="Wang W."/>
            <person name="Yang Q."/>
            <person name="Chen L."/>
            <person name="Sun Z."/>
            <person name="Wang K."/>
            <person name="Pan B."/>
            <person name="Chen J."/>
            <person name="Bao Y."/>
            <person name="Liu F."/>
            <person name="Qi X."/>
            <person name="Gang D.R."/>
            <person name="Wen J."/>
            <person name="Li J."/>
        </authorList>
    </citation>
    <scope>NUCLEOTIDE SEQUENCE</scope>
    <source>
        <strain evidence="6">Dzin_1.0</strain>
    </source>
</reference>
<evidence type="ECO:0000256" key="3">
    <source>
        <dbReference type="ARBA" id="ARBA00022833"/>
    </source>
</evidence>
<evidence type="ECO:0000313" key="7">
    <source>
        <dbReference type="Proteomes" id="UP001085076"/>
    </source>
</evidence>
<keyword evidence="2 4" id="KW-0863">Zinc-finger</keyword>
<dbReference type="InterPro" id="IPR001876">
    <property type="entry name" value="Znf_RanBP2"/>
</dbReference>
<dbReference type="Pfam" id="PF00641">
    <property type="entry name" value="Zn_ribbon_RanBP"/>
    <property type="match status" value="3"/>
</dbReference>